<comment type="caution">
    <text evidence="1">The sequence shown here is derived from an EMBL/GenBank/DDBJ whole genome shotgun (WGS) entry which is preliminary data.</text>
</comment>
<reference evidence="1" key="1">
    <citation type="submission" date="2023-11" db="EMBL/GenBank/DDBJ databases">
        <authorList>
            <person name="Poullet M."/>
        </authorList>
    </citation>
    <scope>NUCLEOTIDE SEQUENCE</scope>
    <source>
        <strain evidence="1">E1834</strain>
    </source>
</reference>
<evidence type="ECO:0000313" key="1">
    <source>
        <dbReference type="EMBL" id="CAK5076983.1"/>
    </source>
</evidence>
<accession>A0ACB0ZDC4</accession>
<name>A0ACB0ZDC4_MELEN</name>
<organism evidence="1 2">
    <name type="scientific">Meloidogyne enterolobii</name>
    <name type="common">Root-knot nematode worm</name>
    <name type="synonym">Meloidogyne mayaguensis</name>
    <dbReference type="NCBI Taxonomy" id="390850"/>
    <lineage>
        <taxon>Eukaryota</taxon>
        <taxon>Metazoa</taxon>
        <taxon>Ecdysozoa</taxon>
        <taxon>Nematoda</taxon>
        <taxon>Chromadorea</taxon>
        <taxon>Rhabditida</taxon>
        <taxon>Tylenchina</taxon>
        <taxon>Tylenchomorpha</taxon>
        <taxon>Tylenchoidea</taxon>
        <taxon>Meloidogynidae</taxon>
        <taxon>Meloidogyninae</taxon>
        <taxon>Meloidogyne</taxon>
    </lineage>
</organism>
<proteinExistence type="predicted"/>
<protein>
    <submittedName>
        <fullName evidence="1">Uncharacterized protein</fullName>
    </submittedName>
</protein>
<evidence type="ECO:0000313" key="2">
    <source>
        <dbReference type="Proteomes" id="UP001497535"/>
    </source>
</evidence>
<keyword evidence="2" id="KW-1185">Reference proteome</keyword>
<sequence>MSGPLLSALFPWRYKVSNELPDRLKKTIEQQSFFWLEKEGRGESDTFFSFTCQLDAKKSFDSIRIGTLASPTGAQIALPFYVKFKNEQEALEYAKQNLEPFNILGKTACIIWESEVGKQILSTFVLSDEALAFLVARDLYAVQKPYLLTQVLTFMLCFYALHVFAFRGDSLVFAVALPILAGIAIYAAVNWNKLGIFMNECHADIMAANLSVLHTKGGQEYYMKFLSRNRSFPFKIIFSNKIPLRILRDLVSGGDKLFSPIGEVKRSIAKYVSRYDGINDVSSNNDQLTLSILGDDYS</sequence>
<dbReference type="Proteomes" id="UP001497535">
    <property type="component" value="Unassembled WGS sequence"/>
</dbReference>
<dbReference type="EMBL" id="CAVMJV010000031">
    <property type="protein sequence ID" value="CAK5076983.1"/>
    <property type="molecule type" value="Genomic_DNA"/>
</dbReference>
<gene>
    <name evidence="1" type="ORF">MENTE1834_LOCUS23863</name>
</gene>